<dbReference type="Gramene" id="ERN14445">
    <property type="protein sequence ID" value="ERN14445"/>
    <property type="gene ID" value="AMTR_s00185p00025910"/>
</dbReference>
<evidence type="ECO:0000313" key="2">
    <source>
        <dbReference type="Proteomes" id="UP000017836"/>
    </source>
</evidence>
<dbReference type="HOGENOM" id="CLU_2267437_0_0_1"/>
<reference evidence="2" key="1">
    <citation type="journal article" date="2013" name="Science">
        <title>The Amborella genome and the evolution of flowering plants.</title>
        <authorList>
            <consortium name="Amborella Genome Project"/>
        </authorList>
    </citation>
    <scope>NUCLEOTIDE SEQUENCE [LARGE SCALE GENOMIC DNA]</scope>
</reference>
<gene>
    <name evidence="1" type="ORF">AMTR_s00185p00025910</name>
</gene>
<protein>
    <submittedName>
        <fullName evidence="1">Uncharacterized protein</fullName>
    </submittedName>
</protein>
<name>U5CWW6_AMBTC</name>
<accession>U5CWW6</accession>
<evidence type="ECO:0000313" key="1">
    <source>
        <dbReference type="EMBL" id="ERN14445.1"/>
    </source>
</evidence>
<dbReference type="AlphaFoldDB" id="U5CWW6"/>
<keyword evidence="2" id="KW-1185">Reference proteome</keyword>
<dbReference type="EMBL" id="KI392548">
    <property type="protein sequence ID" value="ERN14445.1"/>
    <property type="molecule type" value="Genomic_DNA"/>
</dbReference>
<sequence>MTEPIGMLIWLLKKVEESLAVTPSDGWWIDSGLTRHISTSKEHVVEFREKKVGDWKLYMGNSSWVHILGEAIMKLPLPSEVLLPLMMSSMPATSGVTSFPCLR</sequence>
<organism evidence="1 2">
    <name type="scientific">Amborella trichopoda</name>
    <dbReference type="NCBI Taxonomy" id="13333"/>
    <lineage>
        <taxon>Eukaryota</taxon>
        <taxon>Viridiplantae</taxon>
        <taxon>Streptophyta</taxon>
        <taxon>Embryophyta</taxon>
        <taxon>Tracheophyta</taxon>
        <taxon>Spermatophyta</taxon>
        <taxon>Magnoliopsida</taxon>
        <taxon>Amborellales</taxon>
        <taxon>Amborellaceae</taxon>
        <taxon>Amborella</taxon>
    </lineage>
</organism>
<dbReference type="Proteomes" id="UP000017836">
    <property type="component" value="Unassembled WGS sequence"/>
</dbReference>
<proteinExistence type="predicted"/>